<proteinExistence type="predicted"/>
<organism evidence="2 3">
    <name type="scientific">Nonomuraea mangrovi</name>
    <dbReference type="NCBI Taxonomy" id="2316207"/>
    <lineage>
        <taxon>Bacteria</taxon>
        <taxon>Bacillati</taxon>
        <taxon>Actinomycetota</taxon>
        <taxon>Actinomycetes</taxon>
        <taxon>Streptosporangiales</taxon>
        <taxon>Streptosporangiaceae</taxon>
        <taxon>Nonomuraea</taxon>
    </lineage>
</organism>
<name>A0ABW4SUE1_9ACTN</name>
<dbReference type="InterPro" id="IPR051448">
    <property type="entry name" value="CdaR-like_regulators"/>
</dbReference>
<dbReference type="EMBL" id="JBHUFV010000024">
    <property type="protein sequence ID" value="MFD1933136.1"/>
    <property type="molecule type" value="Genomic_DNA"/>
</dbReference>
<comment type="caution">
    <text evidence="2">The sequence shown here is derived from an EMBL/GenBank/DDBJ whole genome shotgun (WGS) entry which is preliminary data.</text>
</comment>
<feature type="domain" description="PucR C-terminal helix-turn-helix" evidence="1">
    <location>
        <begin position="440"/>
        <end position="496"/>
    </location>
</feature>
<dbReference type="Pfam" id="PF13556">
    <property type="entry name" value="HTH_30"/>
    <property type="match status" value="1"/>
</dbReference>
<dbReference type="Proteomes" id="UP001597368">
    <property type="component" value="Unassembled WGS sequence"/>
</dbReference>
<dbReference type="PANTHER" id="PTHR33744">
    <property type="entry name" value="CARBOHYDRATE DIACID REGULATOR"/>
    <property type="match status" value="1"/>
</dbReference>
<gene>
    <name evidence="2" type="ORF">ACFSKW_16805</name>
</gene>
<evidence type="ECO:0000313" key="2">
    <source>
        <dbReference type="EMBL" id="MFD1933136.1"/>
    </source>
</evidence>
<dbReference type="InterPro" id="IPR025736">
    <property type="entry name" value="PucR_C-HTH_dom"/>
</dbReference>
<sequence length="502" mass="53532">MSATLGVLLDSLGPELVRPVTLPRGTDVPVGGPVIYDPAEPPAGLEGAVLLAASRPSADVLPKLVEAGVAAVIVKSDDERWASAGTAVLRAAPEVSWGQLYTLIDALLAVAGPFGPGEPADLFTLANQIAARVGGAVAIEDLAMRILAYSTIEGQRIDDLRRDGILGRRVPEHPTHVEEYTAVLRSDGAIWSREPREFLPRLAIAVRARGEALGTIWAVEADRPLAPDAAEVLAEAAVAAAPHLARVNLDADEVRRRRTEQLGRLLRGLGPTEELAAAFGLPAGKPVTVVAISRGDHAVDAVYAGDLLRSAFAAYRVRAAAGAVDGRAYAIVSADSRAPLLHRITADALAQANERLGDGWRAGIGRSVPLVAVPESLRQAEAALRVLYSHLGRGDIGRHEDLAAPLLLLDVGTAMRELPALTGEPLARVTEHDRRHGTDYLHSLRAWIASHYDVPRAAEVLSLHPNTLRYRLRRIGELIDIDDPDTRLVLALQLRLRGDSHA</sequence>
<keyword evidence="3" id="KW-1185">Reference proteome</keyword>
<dbReference type="PANTHER" id="PTHR33744:SF17">
    <property type="entry name" value="CONSERVED PROTEIN"/>
    <property type="match status" value="1"/>
</dbReference>
<dbReference type="InterPro" id="IPR042070">
    <property type="entry name" value="PucR_C-HTH_sf"/>
</dbReference>
<protein>
    <submittedName>
        <fullName evidence="2">PucR family transcriptional regulator</fullName>
    </submittedName>
</protein>
<dbReference type="RefSeq" id="WP_379573181.1">
    <property type="nucleotide sequence ID" value="NZ_JBHUFV010000024.1"/>
</dbReference>
<evidence type="ECO:0000313" key="3">
    <source>
        <dbReference type="Proteomes" id="UP001597368"/>
    </source>
</evidence>
<dbReference type="Gene3D" id="1.10.10.2840">
    <property type="entry name" value="PucR C-terminal helix-turn-helix domain"/>
    <property type="match status" value="1"/>
</dbReference>
<reference evidence="3" key="1">
    <citation type="journal article" date="2019" name="Int. J. Syst. Evol. Microbiol.">
        <title>The Global Catalogue of Microorganisms (GCM) 10K type strain sequencing project: providing services to taxonomists for standard genome sequencing and annotation.</title>
        <authorList>
            <consortium name="The Broad Institute Genomics Platform"/>
            <consortium name="The Broad Institute Genome Sequencing Center for Infectious Disease"/>
            <person name="Wu L."/>
            <person name="Ma J."/>
        </authorList>
    </citation>
    <scope>NUCLEOTIDE SEQUENCE [LARGE SCALE GENOMIC DNA]</scope>
    <source>
        <strain evidence="3">ICMP 6774ER</strain>
    </source>
</reference>
<accession>A0ABW4SUE1</accession>
<evidence type="ECO:0000259" key="1">
    <source>
        <dbReference type="Pfam" id="PF13556"/>
    </source>
</evidence>